<evidence type="ECO:0000256" key="1">
    <source>
        <dbReference type="ARBA" id="ARBA00022448"/>
    </source>
</evidence>
<dbReference type="InterPro" id="IPR037171">
    <property type="entry name" value="NagB/RpiA_transferase-like"/>
</dbReference>
<keyword evidence="3" id="KW-0479">Metal-binding</keyword>
<dbReference type="PANTHER" id="PTHR47153">
    <property type="entry name" value="LACTATE UTILIZATION PROTEIN B"/>
    <property type="match status" value="1"/>
</dbReference>
<proteinExistence type="predicted"/>
<dbReference type="GO" id="GO:0046872">
    <property type="term" value="F:metal ion binding"/>
    <property type="evidence" value="ECO:0007669"/>
    <property type="project" value="UniProtKB-KW"/>
</dbReference>
<feature type="domain" description="4Fe-4S ferredoxin-type" evidence="8">
    <location>
        <begin position="350"/>
        <end position="379"/>
    </location>
</feature>
<dbReference type="EMBL" id="JAHLFG010000061">
    <property type="protein sequence ID" value="MBU3826942.1"/>
    <property type="molecule type" value="Genomic_DNA"/>
</dbReference>
<dbReference type="Gene3D" id="1.10.1060.10">
    <property type="entry name" value="Alpha-helical ferredoxin"/>
    <property type="match status" value="1"/>
</dbReference>
<dbReference type="PROSITE" id="PS51379">
    <property type="entry name" value="4FE4S_FER_2"/>
    <property type="match status" value="2"/>
</dbReference>
<protein>
    <submittedName>
        <fullName evidence="9">Iron-sulfur cluster-binding protein</fullName>
    </submittedName>
</protein>
<name>A0A9E2KP55_9GAMM</name>
<evidence type="ECO:0000313" key="9">
    <source>
        <dbReference type="EMBL" id="MBU3826942.1"/>
    </source>
</evidence>
<keyword evidence="2" id="KW-0004">4Fe-4S</keyword>
<dbReference type="InterPro" id="IPR009051">
    <property type="entry name" value="Helical_ferredxn"/>
</dbReference>
<dbReference type="Proteomes" id="UP000824150">
    <property type="component" value="Unassembled WGS sequence"/>
</dbReference>
<feature type="domain" description="4Fe-4S ferredoxin-type" evidence="8">
    <location>
        <begin position="300"/>
        <end position="331"/>
    </location>
</feature>
<dbReference type="NCBIfam" id="TIGR00273">
    <property type="entry name" value="LutB/LldF family L-lactate oxidation iron-sulfur protein"/>
    <property type="match status" value="1"/>
</dbReference>
<reference evidence="9" key="1">
    <citation type="journal article" date="2021" name="PeerJ">
        <title>Extensive microbial diversity within the chicken gut microbiome revealed by metagenomics and culture.</title>
        <authorList>
            <person name="Gilroy R."/>
            <person name="Ravi A."/>
            <person name="Getino M."/>
            <person name="Pursley I."/>
            <person name="Horton D.L."/>
            <person name="Alikhan N.F."/>
            <person name="Baker D."/>
            <person name="Gharbi K."/>
            <person name="Hall N."/>
            <person name="Watson M."/>
            <person name="Adriaenssens E.M."/>
            <person name="Foster-Nyarko E."/>
            <person name="Jarju S."/>
            <person name="Secka A."/>
            <person name="Antonio M."/>
            <person name="Oren A."/>
            <person name="Chaudhuri R.R."/>
            <person name="La Ragione R."/>
            <person name="Hildebrand F."/>
            <person name="Pallen M.J."/>
        </authorList>
    </citation>
    <scope>NUCLEOTIDE SEQUENCE</scope>
    <source>
        <strain evidence="9">687</strain>
    </source>
</reference>
<comment type="caution">
    <text evidence="9">The sequence shown here is derived from an EMBL/GenBank/DDBJ whole genome shotgun (WGS) entry which is preliminary data.</text>
</comment>
<evidence type="ECO:0000259" key="8">
    <source>
        <dbReference type="PROSITE" id="PS51379"/>
    </source>
</evidence>
<keyword evidence="1" id="KW-0813">Transport</keyword>
<dbReference type="GO" id="GO:0006089">
    <property type="term" value="P:lactate metabolic process"/>
    <property type="evidence" value="ECO:0007669"/>
    <property type="project" value="InterPro"/>
</dbReference>
<dbReference type="PANTHER" id="PTHR47153:SF2">
    <property type="entry name" value="LACTATE UTILIZATION PROTEIN B"/>
    <property type="match status" value="1"/>
</dbReference>
<accession>A0A9E2KP55</accession>
<dbReference type="Pfam" id="PF02589">
    <property type="entry name" value="LUD_dom"/>
    <property type="match status" value="1"/>
</dbReference>
<keyword evidence="4" id="KW-0677">Repeat</keyword>
<evidence type="ECO:0000256" key="3">
    <source>
        <dbReference type="ARBA" id="ARBA00022723"/>
    </source>
</evidence>
<keyword evidence="6" id="KW-0408">Iron</keyword>
<sequence length="467" mass="51760">MDKRAHRKLVHDNLENKQMRCNLSAAMHQLQQNRAALIAKKYVDWQGLRNHAKAVKNNALMDLPALVEMFEKNATQNGIKVHYASSAEDACAIVLAIAKEHQISSILKGKSMVSEEIGLNAYLQAHGVKAEESDLGELILQLSHDKPMHIVTPAVHRNRYEVGKIFASTLNVPETSDIQELNSIARTHLRQEFAHLKMGLSGVNFAIAEKGAMWLIENEGNGRMCTSSPDIHVALCGIEKIVRCFEDAAALIHLLTPSATGQFIPAYNNIISGPRREGELDGPREVHVVLLDHGRSFMLQDPDFYQALRCIRCGACMNFCPVFDNIGGHSYHSPYPGPIGTVVSPNYYGLKENGDMLTFCSLCGRCAEVCPEKIPLPDLIRKLRAKLAVNEPNLAQNASMKAFAKAAQSPRLWRFGMQHLHSFNGLIHAAGPHLPVLEGWAAYKELPQLKTDFYAALQQIPAVQIED</sequence>
<dbReference type="Pfam" id="PF13183">
    <property type="entry name" value="Fer4_8"/>
    <property type="match status" value="1"/>
</dbReference>
<evidence type="ECO:0000313" key="10">
    <source>
        <dbReference type="Proteomes" id="UP000824150"/>
    </source>
</evidence>
<keyword evidence="7" id="KW-0411">Iron-sulfur</keyword>
<dbReference type="AlphaFoldDB" id="A0A9E2KP55"/>
<dbReference type="GO" id="GO:0051539">
    <property type="term" value="F:4 iron, 4 sulfur cluster binding"/>
    <property type="evidence" value="ECO:0007669"/>
    <property type="project" value="UniProtKB-KW"/>
</dbReference>
<evidence type="ECO:0000256" key="6">
    <source>
        <dbReference type="ARBA" id="ARBA00023004"/>
    </source>
</evidence>
<dbReference type="InterPro" id="IPR017896">
    <property type="entry name" value="4Fe4S_Fe-S-bd"/>
</dbReference>
<evidence type="ECO:0000256" key="5">
    <source>
        <dbReference type="ARBA" id="ARBA00022982"/>
    </source>
</evidence>
<dbReference type="InterPro" id="IPR024569">
    <property type="entry name" value="LutB_C"/>
</dbReference>
<dbReference type="InterPro" id="IPR004452">
    <property type="entry name" value="LutB/LldF"/>
</dbReference>
<organism evidence="9 10">
    <name type="scientific">Candidatus Anaerobiospirillum merdipullorum</name>
    <dbReference type="NCBI Taxonomy" id="2838450"/>
    <lineage>
        <taxon>Bacteria</taxon>
        <taxon>Pseudomonadati</taxon>
        <taxon>Pseudomonadota</taxon>
        <taxon>Gammaproteobacteria</taxon>
        <taxon>Aeromonadales</taxon>
        <taxon>Succinivibrionaceae</taxon>
        <taxon>Anaerobiospirillum</taxon>
    </lineage>
</organism>
<dbReference type="PROSITE" id="PS00198">
    <property type="entry name" value="4FE4S_FER_1"/>
    <property type="match status" value="2"/>
</dbReference>
<dbReference type="InterPro" id="IPR024185">
    <property type="entry name" value="FTHF_cligase-like_sf"/>
</dbReference>
<dbReference type="Gene3D" id="3.40.50.10420">
    <property type="entry name" value="NagB/RpiA/CoA transferase-like"/>
    <property type="match status" value="1"/>
</dbReference>
<evidence type="ECO:0000256" key="7">
    <source>
        <dbReference type="ARBA" id="ARBA00023014"/>
    </source>
</evidence>
<reference evidence="9" key="2">
    <citation type="submission" date="2021-04" db="EMBL/GenBank/DDBJ databases">
        <authorList>
            <person name="Gilroy R."/>
        </authorList>
    </citation>
    <scope>NUCLEOTIDE SEQUENCE</scope>
    <source>
        <strain evidence="9">687</strain>
    </source>
</reference>
<keyword evidence="5" id="KW-0249">Electron transport</keyword>
<dbReference type="InterPro" id="IPR003741">
    <property type="entry name" value="LUD_dom"/>
</dbReference>
<dbReference type="Pfam" id="PF11870">
    <property type="entry name" value="LutB_C"/>
    <property type="match status" value="1"/>
</dbReference>
<gene>
    <name evidence="9" type="ORF">IAA31_05580</name>
</gene>
<dbReference type="InterPro" id="IPR017900">
    <property type="entry name" value="4Fe4S_Fe_S_CS"/>
</dbReference>
<dbReference type="SUPFAM" id="SSF46548">
    <property type="entry name" value="alpha-helical ferredoxin"/>
    <property type="match status" value="1"/>
</dbReference>
<evidence type="ECO:0000256" key="4">
    <source>
        <dbReference type="ARBA" id="ARBA00022737"/>
    </source>
</evidence>
<evidence type="ECO:0000256" key="2">
    <source>
        <dbReference type="ARBA" id="ARBA00022485"/>
    </source>
</evidence>
<dbReference type="SUPFAM" id="SSF100950">
    <property type="entry name" value="NagB/RpiA/CoA transferase-like"/>
    <property type="match status" value="1"/>
</dbReference>